<comment type="subcellular location">
    <subcellularLocation>
        <location evidence="1">Cell membrane</location>
        <topology evidence="1">Multi-pass membrane protein</topology>
    </subcellularLocation>
</comment>
<dbReference type="VEuPathDB" id="VectorBase:LLOJ002833"/>
<dbReference type="PRINTS" id="PR00171">
    <property type="entry name" value="SUGRTRNSPORT"/>
</dbReference>
<keyword evidence="5 9" id="KW-0812">Transmembrane</keyword>
<dbReference type="PANTHER" id="PTHR48021">
    <property type="match status" value="1"/>
</dbReference>
<feature type="transmembrane region" description="Helical" evidence="9">
    <location>
        <begin position="406"/>
        <end position="430"/>
    </location>
</feature>
<keyword evidence="7 9" id="KW-0472">Membrane</keyword>
<evidence type="ECO:0000259" key="10">
    <source>
        <dbReference type="PROSITE" id="PS50850"/>
    </source>
</evidence>
<feature type="transmembrane region" description="Helical" evidence="9">
    <location>
        <begin position="336"/>
        <end position="355"/>
    </location>
</feature>
<dbReference type="Gene3D" id="1.20.1250.20">
    <property type="entry name" value="MFS general substrate transporter like domains"/>
    <property type="match status" value="1"/>
</dbReference>
<dbReference type="PROSITE" id="PS50850">
    <property type="entry name" value="MFS"/>
    <property type="match status" value="1"/>
</dbReference>
<feature type="transmembrane region" description="Helical" evidence="9">
    <location>
        <begin position="27"/>
        <end position="46"/>
    </location>
</feature>
<dbReference type="PANTHER" id="PTHR48021:SF34">
    <property type="entry name" value="FACILITATED TREHALOSE TRANSPORTER TRET1-2 HOMOLOG-LIKE PROTEIN"/>
    <property type="match status" value="1"/>
</dbReference>
<dbReference type="GO" id="GO:0005886">
    <property type="term" value="C:plasma membrane"/>
    <property type="evidence" value="ECO:0007669"/>
    <property type="project" value="UniProtKB-SubCell"/>
</dbReference>
<dbReference type="FunFam" id="1.20.1250.20:FF:000218">
    <property type="entry name" value="facilitated trehalose transporter Tret1"/>
    <property type="match status" value="1"/>
</dbReference>
<organism evidence="11 12">
    <name type="scientific">Lutzomyia longipalpis</name>
    <name type="common">Sand fly</name>
    <dbReference type="NCBI Taxonomy" id="7200"/>
    <lineage>
        <taxon>Eukaryota</taxon>
        <taxon>Metazoa</taxon>
        <taxon>Ecdysozoa</taxon>
        <taxon>Arthropoda</taxon>
        <taxon>Hexapoda</taxon>
        <taxon>Insecta</taxon>
        <taxon>Pterygota</taxon>
        <taxon>Neoptera</taxon>
        <taxon>Endopterygota</taxon>
        <taxon>Diptera</taxon>
        <taxon>Nematocera</taxon>
        <taxon>Psychodoidea</taxon>
        <taxon>Psychodidae</taxon>
        <taxon>Lutzomyia</taxon>
        <taxon>Lutzomyia</taxon>
    </lineage>
</organism>
<feature type="transmembrane region" description="Helical" evidence="9">
    <location>
        <begin position="195"/>
        <end position="213"/>
    </location>
</feature>
<dbReference type="Pfam" id="PF00083">
    <property type="entry name" value="Sugar_tr"/>
    <property type="match status" value="1"/>
</dbReference>
<keyword evidence="8" id="KW-0325">Glycoprotein</keyword>
<keyword evidence="12" id="KW-1185">Reference proteome</keyword>
<dbReference type="InterPro" id="IPR005828">
    <property type="entry name" value="MFS_sugar_transport-like"/>
</dbReference>
<dbReference type="VEuPathDB" id="VectorBase:LLONM1_011522"/>
<keyword evidence="2" id="KW-0813">Transport</keyword>
<feature type="transmembrane region" description="Helical" evidence="9">
    <location>
        <begin position="134"/>
        <end position="155"/>
    </location>
</feature>
<dbReference type="SUPFAM" id="SSF103473">
    <property type="entry name" value="MFS general substrate transporter"/>
    <property type="match status" value="1"/>
</dbReference>
<reference evidence="11" key="1">
    <citation type="submission" date="2020-05" db="UniProtKB">
        <authorList>
            <consortium name="EnsemblMetazoa"/>
        </authorList>
    </citation>
    <scope>IDENTIFICATION</scope>
    <source>
        <strain evidence="11">Jacobina</strain>
    </source>
</reference>
<dbReference type="InterPro" id="IPR050549">
    <property type="entry name" value="MFS_Trehalose_Transporter"/>
</dbReference>
<dbReference type="AlphaFoldDB" id="A0A1B0CER3"/>
<evidence type="ECO:0000256" key="1">
    <source>
        <dbReference type="ARBA" id="ARBA00004651"/>
    </source>
</evidence>
<feature type="transmembrane region" description="Helical" evidence="9">
    <location>
        <begin position="110"/>
        <end position="128"/>
    </location>
</feature>
<feature type="domain" description="Major facilitator superfamily (MFS) profile" evidence="10">
    <location>
        <begin position="35"/>
        <end position="497"/>
    </location>
</feature>
<evidence type="ECO:0000256" key="8">
    <source>
        <dbReference type="ARBA" id="ARBA00023180"/>
    </source>
</evidence>
<dbReference type="Proteomes" id="UP000092461">
    <property type="component" value="Unassembled WGS sequence"/>
</dbReference>
<evidence type="ECO:0000256" key="3">
    <source>
        <dbReference type="ARBA" id="ARBA00022475"/>
    </source>
</evidence>
<evidence type="ECO:0000256" key="7">
    <source>
        <dbReference type="ARBA" id="ARBA00023136"/>
    </source>
</evidence>
<feature type="transmembrane region" description="Helical" evidence="9">
    <location>
        <begin position="475"/>
        <end position="494"/>
    </location>
</feature>
<dbReference type="EMBL" id="AJWK01009124">
    <property type="status" value="NOT_ANNOTATED_CDS"/>
    <property type="molecule type" value="Genomic_DNA"/>
</dbReference>
<evidence type="ECO:0000313" key="12">
    <source>
        <dbReference type="Proteomes" id="UP000092461"/>
    </source>
</evidence>
<sequence length="516" mass="56746">MVKFRHQLPRELMAISCTDLITTPRDLIYNIQIVAALAISLGPLAAGLGKGYASPAIDSLQELQIKPRGNYTAFLVSDQQASWVASLTLLGALFGGLFGGLAMQYGRKRILAFMSLPFSLSWIITVFAKSVETMFMTAFFGGFCCSIISMVTQVYISEISSPDIRGFLSAIQKIAGHLGFLISFSLGAYLDWRQLAMLVSVAPIMLFLTVIYVPETPSYLVLKGRDEDAYRSLLWLRGPNRNVELELETIRSNIRAVKTNIAILPKISTANLLSSASMRIILANIKSALKNARLIKPVSITCGLMIFQRFTGANSFGFYAVRIFRKTFAGMNPHGGAVSVGFVQLLASMLSGLLIDRVGRIPLLITSSVFMSLALASFGSYVYYEETNKLIATNNFEVDTAYNNDWIPLLCVLVFTIAFQLGISPISSLLVGELFPLEFRGIGSSIATSFGYFCAFLGVKTFVDFQEIFGLHGAFWLYACISCIGLCFIVTFVPETKGKDLDEMNPKLVHTLTINR</sequence>
<feature type="transmembrane region" description="Helical" evidence="9">
    <location>
        <begin position="442"/>
        <end position="463"/>
    </location>
</feature>
<evidence type="ECO:0000256" key="2">
    <source>
        <dbReference type="ARBA" id="ARBA00022448"/>
    </source>
</evidence>
<evidence type="ECO:0000256" key="4">
    <source>
        <dbReference type="ARBA" id="ARBA00022597"/>
    </source>
</evidence>
<feature type="transmembrane region" description="Helical" evidence="9">
    <location>
        <begin position="362"/>
        <end position="384"/>
    </location>
</feature>
<keyword evidence="4" id="KW-0762">Sugar transport</keyword>
<dbReference type="InterPro" id="IPR003663">
    <property type="entry name" value="Sugar/inositol_transpt"/>
</dbReference>
<evidence type="ECO:0000256" key="9">
    <source>
        <dbReference type="SAM" id="Phobius"/>
    </source>
</evidence>
<dbReference type="GO" id="GO:0022857">
    <property type="term" value="F:transmembrane transporter activity"/>
    <property type="evidence" value="ECO:0007669"/>
    <property type="project" value="InterPro"/>
</dbReference>
<dbReference type="InterPro" id="IPR020846">
    <property type="entry name" value="MFS_dom"/>
</dbReference>
<feature type="transmembrane region" description="Helical" evidence="9">
    <location>
        <begin position="83"/>
        <end position="103"/>
    </location>
</feature>
<evidence type="ECO:0000313" key="11">
    <source>
        <dbReference type="EnsemblMetazoa" id="LLOJ002833-PA"/>
    </source>
</evidence>
<dbReference type="InterPro" id="IPR036259">
    <property type="entry name" value="MFS_trans_sf"/>
</dbReference>
<keyword evidence="3" id="KW-1003">Cell membrane</keyword>
<dbReference type="EnsemblMetazoa" id="LLOJ002833-RA">
    <property type="protein sequence ID" value="LLOJ002833-PA"/>
    <property type="gene ID" value="LLOJ002833"/>
</dbReference>
<evidence type="ECO:0000256" key="5">
    <source>
        <dbReference type="ARBA" id="ARBA00022692"/>
    </source>
</evidence>
<name>A0A1B0CER3_LUTLO</name>
<keyword evidence="6 9" id="KW-1133">Transmembrane helix</keyword>
<accession>A0A1B0CER3</accession>
<protein>
    <recommendedName>
        <fullName evidence="10">Major facilitator superfamily (MFS) profile domain-containing protein</fullName>
    </recommendedName>
</protein>
<feature type="transmembrane region" description="Helical" evidence="9">
    <location>
        <begin position="167"/>
        <end position="189"/>
    </location>
</feature>
<proteinExistence type="predicted"/>
<evidence type="ECO:0000256" key="6">
    <source>
        <dbReference type="ARBA" id="ARBA00022989"/>
    </source>
</evidence>